<comment type="caution">
    <text evidence="1">The sequence shown here is derived from an EMBL/GenBank/DDBJ whole genome shotgun (WGS) entry which is preliminary data.</text>
</comment>
<organism evidence="1 2">
    <name type="scientific">Nonomuraea longicatena</name>
    <dbReference type="NCBI Taxonomy" id="83682"/>
    <lineage>
        <taxon>Bacteria</taxon>
        <taxon>Bacillati</taxon>
        <taxon>Actinomycetota</taxon>
        <taxon>Actinomycetes</taxon>
        <taxon>Streptosporangiales</taxon>
        <taxon>Streptosporangiaceae</taxon>
        <taxon>Nonomuraea</taxon>
    </lineage>
</organism>
<dbReference type="Proteomes" id="UP001501578">
    <property type="component" value="Unassembled WGS sequence"/>
</dbReference>
<dbReference type="EMBL" id="BAAAHQ010000023">
    <property type="protein sequence ID" value="GAA0935089.1"/>
    <property type="molecule type" value="Genomic_DNA"/>
</dbReference>
<sequence>MLLMYHGYAQAGSAVARSVGGGGWVINDRPHQLFTLSAAMTHIHSAWLTESRIGAGPSGIWLEIHLPPSPGRPPIG</sequence>
<accession>A0ABN1PYH3</accession>
<evidence type="ECO:0000313" key="1">
    <source>
        <dbReference type="EMBL" id="GAA0935089.1"/>
    </source>
</evidence>
<name>A0ABN1PYH3_9ACTN</name>
<evidence type="ECO:0000313" key="2">
    <source>
        <dbReference type="Proteomes" id="UP001501578"/>
    </source>
</evidence>
<dbReference type="RefSeq" id="WP_343951716.1">
    <property type="nucleotide sequence ID" value="NZ_BAAAHQ010000023.1"/>
</dbReference>
<reference evidence="1 2" key="1">
    <citation type="journal article" date="2019" name="Int. J. Syst. Evol. Microbiol.">
        <title>The Global Catalogue of Microorganisms (GCM) 10K type strain sequencing project: providing services to taxonomists for standard genome sequencing and annotation.</title>
        <authorList>
            <consortium name="The Broad Institute Genomics Platform"/>
            <consortium name="The Broad Institute Genome Sequencing Center for Infectious Disease"/>
            <person name="Wu L."/>
            <person name="Ma J."/>
        </authorList>
    </citation>
    <scope>NUCLEOTIDE SEQUENCE [LARGE SCALE GENOMIC DNA]</scope>
    <source>
        <strain evidence="1 2">JCM 11136</strain>
    </source>
</reference>
<keyword evidence="2" id="KW-1185">Reference proteome</keyword>
<proteinExistence type="predicted"/>
<protein>
    <submittedName>
        <fullName evidence="1">Uncharacterized protein</fullName>
    </submittedName>
</protein>
<gene>
    <name evidence="1" type="ORF">GCM10009560_42920</name>
</gene>